<evidence type="ECO:0000259" key="2">
    <source>
        <dbReference type="Pfam" id="PF14285"/>
    </source>
</evidence>
<name>E0S1J4_BUTPB</name>
<dbReference type="HOGENOM" id="CLU_1080441_0_0_9"/>
<dbReference type="Pfam" id="PF14285">
    <property type="entry name" value="DUF4367"/>
    <property type="match status" value="1"/>
</dbReference>
<dbReference type="AlphaFoldDB" id="E0S1J4"/>
<evidence type="ECO:0000313" key="3">
    <source>
        <dbReference type="EMBL" id="ADL33669.1"/>
    </source>
</evidence>
<dbReference type="InterPro" id="IPR025377">
    <property type="entry name" value="DUF4367"/>
</dbReference>
<accession>E0S1J4</accession>
<sequence length="257" mass="28581">MNKIEVTEEMRSRILQNIADEFKDEEFKDEEFKAEKSKGEDAIVRDLESDNDNTIDFKSIIRYAGLAAAAVILFVGGAVVFGSRGNGLMKTTTMSEVAMEVAHEAAADLHHETADDVKQENELIKGSWVKYDSVQKLSKVAGAEFSEIEYLSSISSETDYYLDGETTATIVYDVTGNQITVRETKLADVAKTGGAFAEDQTPQQITIDGVDVRLYGTEDGFDTAIWVINEIEYTLESVEKISLDEMTELMNNIFTFD</sequence>
<feature type="transmembrane region" description="Helical" evidence="1">
    <location>
        <begin position="60"/>
        <end position="81"/>
    </location>
</feature>
<dbReference type="eggNOG" id="ENOG50326T2">
    <property type="taxonomic scope" value="Bacteria"/>
</dbReference>
<organism evidence="3 4">
    <name type="scientific">Butyrivibrio proteoclasticus (strain ATCC 51982 / DSM 14932 / B316)</name>
    <name type="common">Clostridium proteoclasticum</name>
    <dbReference type="NCBI Taxonomy" id="515622"/>
    <lineage>
        <taxon>Bacteria</taxon>
        <taxon>Bacillati</taxon>
        <taxon>Bacillota</taxon>
        <taxon>Clostridia</taxon>
        <taxon>Lachnospirales</taxon>
        <taxon>Lachnospiraceae</taxon>
        <taxon>Butyrivibrio</taxon>
    </lineage>
</organism>
<keyword evidence="1" id="KW-1133">Transmembrane helix</keyword>
<keyword evidence="4" id="KW-1185">Reference proteome</keyword>
<reference evidence="3" key="1">
    <citation type="journal article" date="2010" name="PLoS ONE">
        <title>The glycobiome of the rumen bacterium Butyrivibrio proteoclasticus B316(T) highlights adaptation to a polysaccharide-rich environment.</title>
        <authorList>
            <person name="Kelly W.J."/>
            <person name="Leahy S.C."/>
            <person name="Altermann E."/>
            <person name="Yeoman C.J."/>
            <person name="Dunne J.C."/>
            <person name="Kong Z."/>
            <person name="Pacheco D.M."/>
            <person name="Li D."/>
            <person name="Noel S.J."/>
            <person name="Moon C.D."/>
            <person name="Cookson A.L."/>
            <person name="Attwood G.T."/>
        </authorList>
    </citation>
    <scope>NUCLEOTIDE SEQUENCE [LARGE SCALE GENOMIC DNA]</scope>
    <source>
        <strain evidence="3">B316</strain>
    </source>
</reference>
<feature type="domain" description="DUF4367" evidence="2">
    <location>
        <begin position="162"/>
        <end position="253"/>
    </location>
</feature>
<evidence type="ECO:0000256" key="1">
    <source>
        <dbReference type="SAM" id="Phobius"/>
    </source>
</evidence>
<gene>
    <name evidence="3" type="ordered locus">bpr_I0927</name>
</gene>
<protein>
    <recommendedName>
        <fullName evidence="2">DUF4367 domain-containing protein</fullName>
    </recommendedName>
</protein>
<keyword evidence="1" id="KW-0472">Membrane</keyword>
<dbReference type="KEGG" id="bpb:bpr_I0927"/>
<dbReference type="Proteomes" id="UP000001299">
    <property type="component" value="Chromosome 1"/>
</dbReference>
<evidence type="ECO:0000313" key="4">
    <source>
        <dbReference type="Proteomes" id="UP000001299"/>
    </source>
</evidence>
<dbReference type="EMBL" id="CP001810">
    <property type="protein sequence ID" value="ADL33669.1"/>
    <property type="molecule type" value="Genomic_DNA"/>
</dbReference>
<proteinExistence type="predicted"/>
<dbReference type="STRING" id="515622.bpr_I0927"/>
<keyword evidence="1" id="KW-0812">Transmembrane</keyword>